<dbReference type="EMBL" id="BIFT01000002">
    <property type="protein sequence ID" value="GCE31806.1"/>
    <property type="molecule type" value="Genomic_DNA"/>
</dbReference>
<reference evidence="2" key="1">
    <citation type="submission" date="2018-12" db="EMBL/GenBank/DDBJ databases">
        <title>Tengunoibacter tsumagoiensis gen. nov., sp. nov., Dictyobacter kobayashii sp. nov., D. alpinus sp. nov., and D. joshuensis sp. nov. and description of Dictyobacteraceae fam. nov. within the order Ktedonobacterales isolated from Tengu-no-mugimeshi.</title>
        <authorList>
            <person name="Wang C.M."/>
            <person name="Zheng Y."/>
            <person name="Sakai Y."/>
            <person name="Toyoda A."/>
            <person name="Minakuchi Y."/>
            <person name="Abe K."/>
            <person name="Yokota A."/>
            <person name="Yabe S."/>
        </authorList>
    </citation>
    <scope>NUCLEOTIDE SEQUENCE [LARGE SCALE GENOMIC DNA]</scope>
    <source>
        <strain evidence="2">Uno16</strain>
    </source>
</reference>
<keyword evidence="2" id="KW-1185">Reference proteome</keyword>
<accession>A0A402BKF2</accession>
<sequence length="197" mass="22943">MTDSTAGQREQYYAQDRHQWRRWLEEHHATSPGIWLIAYKQQTARPSVSYSDAVEEALCFGWVDSRPNVLDEERYIRLFSPRNPKSSWSRLNKQRVEKLIAQGLMAAAGFKAIEEAKRNGAWNSYDAIEDLTLPADLDNALRANPTAHQYFHAFSPSVKKSILWWIESAKRTETRKKRIEETTRLAAMNIKANQYRQ</sequence>
<gene>
    <name evidence="1" type="ORF">KDA_72900</name>
</gene>
<name>A0A402BKF2_9CHLR</name>
<dbReference type="OrthoDB" id="9796999at2"/>
<dbReference type="AlphaFoldDB" id="A0A402BKF2"/>
<organism evidence="1 2">
    <name type="scientific">Dictyobacter alpinus</name>
    <dbReference type="NCBI Taxonomy" id="2014873"/>
    <lineage>
        <taxon>Bacteria</taxon>
        <taxon>Bacillati</taxon>
        <taxon>Chloroflexota</taxon>
        <taxon>Ktedonobacteria</taxon>
        <taxon>Ktedonobacterales</taxon>
        <taxon>Dictyobacteraceae</taxon>
        <taxon>Dictyobacter</taxon>
    </lineage>
</organism>
<proteinExistence type="predicted"/>
<protein>
    <recommendedName>
        <fullName evidence="3">Bacteriocin-protection protein</fullName>
    </recommendedName>
</protein>
<dbReference type="Proteomes" id="UP000287171">
    <property type="component" value="Unassembled WGS sequence"/>
</dbReference>
<evidence type="ECO:0000313" key="1">
    <source>
        <dbReference type="EMBL" id="GCE31806.1"/>
    </source>
</evidence>
<evidence type="ECO:0000313" key="2">
    <source>
        <dbReference type="Proteomes" id="UP000287171"/>
    </source>
</evidence>
<evidence type="ECO:0008006" key="3">
    <source>
        <dbReference type="Google" id="ProtNLM"/>
    </source>
</evidence>
<comment type="caution">
    <text evidence="1">The sequence shown here is derived from an EMBL/GenBank/DDBJ whole genome shotgun (WGS) entry which is preliminary data.</text>
</comment>
<dbReference type="Pfam" id="PF13376">
    <property type="entry name" value="OmdA"/>
    <property type="match status" value="1"/>
</dbReference>
<dbReference type="RefSeq" id="WP_126631736.1">
    <property type="nucleotide sequence ID" value="NZ_BIFT01000002.1"/>
</dbReference>